<name>A0A0E0DQ05_9ORYZ</name>
<protein>
    <submittedName>
        <fullName evidence="1">Uncharacterized protein</fullName>
    </submittedName>
</protein>
<accession>A0A0E0DQ05</accession>
<reference evidence="1" key="1">
    <citation type="submission" date="2015-04" db="UniProtKB">
        <authorList>
            <consortium name="EnsemblPlants"/>
        </authorList>
    </citation>
    <scope>IDENTIFICATION</scope>
</reference>
<proteinExistence type="predicted"/>
<dbReference type="EnsemblPlants" id="OMERI05G10680.1">
    <property type="protein sequence ID" value="OMERI05G10680.1"/>
    <property type="gene ID" value="OMERI05G10680"/>
</dbReference>
<reference evidence="1" key="2">
    <citation type="submission" date="2018-05" db="EMBL/GenBank/DDBJ databases">
        <title>OmerRS3 (Oryza meridionalis Reference Sequence Version 3).</title>
        <authorList>
            <person name="Zhang J."/>
            <person name="Kudrna D."/>
            <person name="Lee S."/>
            <person name="Talag J."/>
            <person name="Welchert J."/>
            <person name="Wing R.A."/>
        </authorList>
    </citation>
    <scope>NUCLEOTIDE SEQUENCE [LARGE SCALE GENOMIC DNA]</scope>
    <source>
        <strain evidence="1">cv. OR44</strain>
    </source>
</reference>
<dbReference type="Proteomes" id="UP000008021">
    <property type="component" value="Chromosome 5"/>
</dbReference>
<organism evidence="1">
    <name type="scientific">Oryza meridionalis</name>
    <dbReference type="NCBI Taxonomy" id="40149"/>
    <lineage>
        <taxon>Eukaryota</taxon>
        <taxon>Viridiplantae</taxon>
        <taxon>Streptophyta</taxon>
        <taxon>Embryophyta</taxon>
        <taxon>Tracheophyta</taxon>
        <taxon>Spermatophyta</taxon>
        <taxon>Magnoliopsida</taxon>
        <taxon>Liliopsida</taxon>
        <taxon>Poales</taxon>
        <taxon>Poaceae</taxon>
        <taxon>BOP clade</taxon>
        <taxon>Oryzoideae</taxon>
        <taxon>Oryzeae</taxon>
        <taxon>Oryzinae</taxon>
        <taxon>Oryza</taxon>
    </lineage>
</organism>
<dbReference type="HOGENOM" id="CLU_2100813_0_0_1"/>
<dbReference type="Gramene" id="OMERI05G10680.1">
    <property type="protein sequence ID" value="OMERI05G10680.1"/>
    <property type="gene ID" value="OMERI05G10680"/>
</dbReference>
<dbReference type="AlphaFoldDB" id="A0A0E0DQ05"/>
<evidence type="ECO:0000313" key="2">
    <source>
        <dbReference type="Proteomes" id="UP000008021"/>
    </source>
</evidence>
<sequence length="116" mass="13080">MYSLSIYTRMEMDGDCTHSTRQSNQAIRPASLASRTKLLGDPIRAATRMQVCMRSEYQESRTSRQELLPASTSICDQEQSHALGLGVDWPTYTRMQCRRALSSSRILLTVISKSGF</sequence>
<evidence type="ECO:0000313" key="1">
    <source>
        <dbReference type="EnsemblPlants" id="OMERI05G10680.1"/>
    </source>
</evidence>
<keyword evidence="2" id="KW-1185">Reference proteome</keyword>